<sequence>MGFTKKTPDSAFSNFLDDTKKAVIGRAVKAFIYVGEACLKEARLNGNYTDRTGNLRNSIGYAVLFNGEVMEESAFANTKGGQSGKKHLDSLKKNYQNGIVLIVSTGMSYAAYVEARNYNVLTSSELLANKLVPQIMKQLGFEMK</sequence>
<dbReference type="EMBL" id="QSEE01000003">
    <property type="protein sequence ID" value="RGZ50538.1"/>
    <property type="molecule type" value="Genomic_DNA"/>
</dbReference>
<accession>A0A413NPN1</accession>
<dbReference type="Proteomes" id="UP000283684">
    <property type="component" value="Unassembled WGS sequence"/>
</dbReference>
<comment type="caution">
    <text evidence="1">The sequence shown here is derived from an EMBL/GenBank/DDBJ whole genome shotgun (WGS) entry which is preliminary data.</text>
</comment>
<organism evidence="1 2">
    <name type="scientific">Bacteroides uniformis</name>
    <dbReference type="NCBI Taxonomy" id="820"/>
    <lineage>
        <taxon>Bacteria</taxon>
        <taxon>Pseudomonadati</taxon>
        <taxon>Bacteroidota</taxon>
        <taxon>Bacteroidia</taxon>
        <taxon>Bacteroidales</taxon>
        <taxon>Bacteroidaceae</taxon>
        <taxon>Bacteroides</taxon>
    </lineage>
</organism>
<gene>
    <name evidence="1" type="ORF">DW988_05160</name>
</gene>
<name>A0A413NPN1_BACUN</name>
<proteinExistence type="predicted"/>
<evidence type="ECO:0000313" key="2">
    <source>
        <dbReference type="Proteomes" id="UP000283684"/>
    </source>
</evidence>
<dbReference type="AlphaFoldDB" id="A0A413NPN1"/>
<reference evidence="1 2" key="1">
    <citation type="submission" date="2018-08" db="EMBL/GenBank/DDBJ databases">
        <title>A genome reference for cultivated species of the human gut microbiota.</title>
        <authorList>
            <person name="Zou Y."/>
            <person name="Xue W."/>
            <person name="Luo G."/>
        </authorList>
    </citation>
    <scope>NUCLEOTIDE SEQUENCE [LARGE SCALE GENOMIC DNA]</scope>
    <source>
        <strain evidence="1 2">AM50-4</strain>
    </source>
</reference>
<evidence type="ECO:0000313" key="1">
    <source>
        <dbReference type="EMBL" id="RGZ50538.1"/>
    </source>
</evidence>
<protein>
    <submittedName>
        <fullName evidence="1">Uncharacterized protein</fullName>
    </submittedName>
</protein>